<reference evidence="5 6" key="1">
    <citation type="submission" date="2020-10" db="EMBL/GenBank/DDBJ databases">
        <title>Haloactinobacterium sp. RN3S43, a bacterium isolated from saline soil.</title>
        <authorList>
            <person name="Sun J.-Q."/>
        </authorList>
    </citation>
    <scope>NUCLEOTIDE SEQUENCE [LARGE SCALE GENOMIC DNA]</scope>
    <source>
        <strain evidence="5 6">RN3S43</strain>
    </source>
</reference>
<feature type="domain" description="Bacterial bifunctional deaminase-reductase C-terminal" evidence="4">
    <location>
        <begin position="22"/>
        <end position="220"/>
    </location>
</feature>
<evidence type="ECO:0000259" key="4">
    <source>
        <dbReference type="Pfam" id="PF01872"/>
    </source>
</evidence>
<evidence type="ECO:0000256" key="2">
    <source>
        <dbReference type="ARBA" id="ARBA00022857"/>
    </source>
</evidence>
<keyword evidence="3" id="KW-0560">Oxidoreductase</keyword>
<gene>
    <name evidence="5" type="ORF">IM660_05005</name>
</gene>
<dbReference type="GO" id="GO:0009231">
    <property type="term" value="P:riboflavin biosynthetic process"/>
    <property type="evidence" value="ECO:0007669"/>
    <property type="project" value="InterPro"/>
</dbReference>
<dbReference type="KEGG" id="halt:IM660_05005"/>
<dbReference type="AlphaFoldDB" id="A0A7M1SVS4"/>
<comment type="pathway">
    <text evidence="1">Cofactor biosynthesis; riboflavin biosynthesis.</text>
</comment>
<dbReference type="InterPro" id="IPR050765">
    <property type="entry name" value="Riboflavin_Biosynth_HTPR"/>
</dbReference>
<dbReference type="InterPro" id="IPR024072">
    <property type="entry name" value="DHFR-like_dom_sf"/>
</dbReference>
<keyword evidence="2" id="KW-0521">NADP</keyword>
<dbReference type="InterPro" id="IPR002734">
    <property type="entry name" value="RibDG_C"/>
</dbReference>
<dbReference type="RefSeq" id="WP_193498304.1">
    <property type="nucleotide sequence ID" value="NZ_CP063169.1"/>
</dbReference>
<dbReference type="SUPFAM" id="SSF53597">
    <property type="entry name" value="Dihydrofolate reductase-like"/>
    <property type="match status" value="1"/>
</dbReference>
<dbReference type="Pfam" id="PF01872">
    <property type="entry name" value="RibD_C"/>
    <property type="match status" value="1"/>
</dbReference>
<dbReference type="Gene3D" id="3.40.430.10">
    <property type="entry name" value="Dihydrofolate Reductase, subunit A"/>
    <property type="match status" value="1"/>
</dbReference>
<dbReference type="GO" id="GO:0008703">
    <property type="term" value="F:5-amino-6-(5-phosphoribosylamino)uracil reductase activity"/>
    <property type="evidence" value="ECO:0007669"/>
    <property type="project" value="InterPro"/>
</dbReference>
<dbReference type="Proteomes" id="UP000593758">
    <property type="component" value="Chromosome"/>
</dbReference>
<protein>
    <submittedName>
        <fullName evidence="5">Pyrimidine reductase family protein</fullName>
    </submittedName>
</protein>
<dbReference type="EMBL" id="CP063169">
    <property type="protein sequence ID" value="QOR71648.1"/>
    <property type="molecule type" value="Genomic_DNA"/>
</dbReference>
<dbReference type="PANTHER" id="PTHR38011:SF7">
    <property type="entry name" value="2,5-DIAMINO-6-RIBOSYLAMINO-4(3H)-PYRIMIDINONE 5'-PHOSPHATE REDUCTASE"/>
    <property type="match status" value="1"/>
</dbReference>
<organism evidence="5 6">
    <name type="scientific">Ruania alkalisoli</name>
    <dbReference type="NCBI Taxonomy" id="2779775"/>
    <lineage>
        <taxon>Bacteria</taxon>
        <taxon>Bacillati</taxon>
        <taxon>Actinomycetota</taxon>
        <taxon>Actinomycetes</taxon>
        <taxon>Micrococcales</taxon>
        <taxon>Ruaniaceae</taxon>
        <taxon>Ruania</taxon>
    </lineage>
</organism>
<dbReference type="PANTHER" id="PTHR38011">
    <property type="entry name" value="DIHYDROFOLATE REDUCTASE FAMILY PROTEIN (AFU_ORTHOLOGUE AFUA_8G06820)"/>
    <property type="match status" value="1"/>
</dbReference>
<evidence type="ECO:0000313" key="6">
    <source>
        <dbReference type="Proteomes" id="UP000593758"/>
    </source>
</evidence>
<evidence type="ECO:0000256" key="1">
    <source>
        <dbReference type="ARBA" id="ARBA00005104"/>
    </source>
</evidence>
<evidence type="ECO:0000256" key="3">
    <source>
        <dbReference type="ARBA" id="ARBA00023002"/>
    </source>
</evidence>
<accession>A0A7M1SVS4</accession>
<evidence type="ECO:0000313" key="5">
    <source>
        <dbReference type="EMBL" id="QOR71648.1"/>
    </source>
</evidence>
<proteinExistence type="predicted"/>
<name>A0A7M1SVS4_9MICO</name>
<sequence length="235" mass="25047">MSAFTEEELLAAYSVADRDEAHLRANMIASIDGAATHAGLSGGLNSPADKQVFDLLRRLADVVIVGAGTLRAEGYGGLRLGEVDVAWRRERGLADHPVLAIVSSRLALDPGSALFTEAPQRPLVLTHGESPGRQQAALAEVAEVVLCGQGAVDPVRMRAELVDRGLTQMLCEGGPHLLGTLAAADVLDELCLTLSPLLEGGDGLRLTRDAPLVHRPMRLAGMLRAQDMLFLRYRC</sequence>
<keyword evidence="6" id="KW-1185">Reference proteome</keyword>